<dbReference type="EMBL" id="ML732254">
    <property type="protein sequence ID" value="KAB8072167.1"/>
    <property type="molecule type" value="Genomic_DNA"/>
</dbReference>
<feature type="chain" id="PRO_5025072686" evidence="1">
    <location>
        <begin position="20"/>
        <end position="82"/>
    </location>
</feature>
<evidence type="ECO:0000313" key="2">
    <source>
        <dbReference type="EMBL" id="KAB8072167.1"/>
    </source>
</evidence>
<accession>A0A5N5WWQ0</accession>
<keyword evidence="1" id="KW-0732">Signal</keyword>
<evidence type="ECO:0000313" key="3">
    <source>
        <dbReference type="Proteomes" id="UP000326565"/>
    </source>
</evidence>
<dbReference type="Proteomes" id="UP000326565">
    <property type="component" value="Unassembled WGS sequence"/>
</dbReference>
<name>A0A5N5WWQ0_9EURO</name>
<reference evidence="2 3" key="1">
    <citation type="submission" date="2019-04" db="EMBL/GenBank/DDBJ databases">
        <title>Friends and foes A comparative genomics study of 23 Aspergillus species from section Flavi.</title>
        <authorList>
            <consortium name="DOE Joint Genome Institute"/>
            <person name="Kjaerbolling I."/>
            <person name="Vesth T."/>
            <person name="Frisvad J.C."/>
            <person name="Nybo J.L."/>
            <person name="Theobald S."/>
            <person name="Kildgaard S."/>
            <person name="Isbrandt T."/>
            <person name="Kuo A."/>
            <person name="Sato A."/>
            <person name="Lyhne E.K."/>
            <person name="Kogle M.E."/>
            <person name="Wiebenga A."/>
            <person name="Kun R.S."/>
            <person name="Lubbers R.J."/>
            <person name="Makela M.R."/>
            <person name="Barry K."/>
            <person name="Chovatia M."/>
            <person name="Clum A."/>
            <person name="Daum C."/>
            <person name="Haridas S."/>
            <person name="He G."/>
            <person name="LaButti K."/>
            <person name="Lipzen A."/>
            <person name="Mondo S."/>
            <person name="Riley R."/>
            <person name="Salamov A."/>
            <person name="Simmons B.A."/>
            <person name="Magnuson J.K."/>
            <person name="Henrissat B."/>
            <person name="Mortensen U.H."/>
            <person name="Larsen T.O."/>
            <person name="Devries R.P."/>
            <person name="Grigoriev I.V."/>
            <person name="Machida M."/>
            <person name="Baker S.E."/>
            <person name="Andersen M.R."/>
        </authorList>
    </citation>
    <scope>NUCLEOTIDE SEQUENCE [LARGE SCALE GENOMIC DNA]</scope>
    <source>
        <strain evidence="2 3">CBS 151.66</strain>
    </source>
</reference>
<dbReference type="AlphaFoldDB" id="A0A5N5WWQ0"/>
<gene>
    <name evidence="2" type="ORF">BDV29DRAFT_177995</name>
</gene>
<proteinExistence type="predicted"/>
<sequence>MGFLFPFTILLLPNHPLFLIPVIYKVHIYFPLMDFAPSLRIYFGDIVGFPQAFNSPLISLLLRCPRLIRLLTYLSNFSCLLR</sequence>
<protein>
    <submittedName>
        <fullName evidence="2">Uncharacterized protein</fullName>
    </submittedName>
</protein>
<feature type="signal peptide" evidence="1">
    <location>
        <begin position="1"/>
        <end position="19"/>
    </location>
</feature>
<organism evidence="2 3">
    <name type="scientific">Aspergillus leporis</name>
    <dbReference type="NCBI Taxonomy" id="41062"/>
    <lineage>
        <taxon>Eukaryota</taxon>
        <taxon>Fungi</taxon>
        <taxon>Dikarya</taxon>
        <taxon>Ascomycota</taxon>
        <taxon>Pezizomycotina</taxon>
        <taxon>Eurotiomycetes</taxon>
        <taxon>Eurotiomycetidae</taxon>
        <taxon>Eurotiales</taxon>
        <taxon>Aspergillaceae</taxon>
        <taxon>Aspergillus</taxon>
        <taxon>Aspergillus subgen. Circumdati</taxon>
    </lineage>
</organism>
<evidence type="ECO:0000256" key="1">
    <source>
        <dbReference type="SAM" id="SignalP"/>
    </source>
</evidence>
<keyword evidence="3" id="KW-1185">Reference proteome</keyword>